<gene>
    <name evidence="1" type="ORF">F4820DRAFT_419648</name>
</gene>
<accession>A0ACB9Z284</accession>
<organism evidence="1 2">
    <name type="scientific">Hypoxylon rubiginosum</name>
    <dbReference type="NCBI Taxonomy" id="110542"/>
    <lineage>
        <taxon>Eukaryota</taxon>
        <taxon>Fungi</taxon>
        <taxon>Dikarya</taxon>
        <taxon>Ascomycota</taxon>
        <taxon>Pezizomycotina</taxon>
        <taxon>Sordariomycetes</taxon>
        <taxon>Xylariomycetidae</taxon>
        <taxon>Xylariales</taxon>
        <taxon>Hypoxylaceae</taxon>
        <taxon>Hypoxylon</taxon>
    </lineage>
</organism>
<comment type="caution">
    <text evidence="1">The sequence shown here is derived from an EMBL/GenBank/DDBJ whole genome shotgun (WGS) entry which is preliminary data.</text>
</comment>
<keyword evidence="2" id="KW-1185">Reference proteome</keyword>
<dbReference type="EMBL" id="MU393469">
    <property type="protein sequence ID" value="KAI4865602.1"/>
    <property type="molecule type" value="Genomic_DNA"/>
</dbReference>
<evidence type="ECO:0000313" key="2">
    <source>
        <dbReference type="Proteomes" id="UP001497700"/>
    </source>
</evidence>
<evidence type="ECO:0000313" key="1">
    <source>
        <dbReference type="EMBL" id="KAI4865602.1"/>
    </source>
</evidence>
<proteinExistence type="predicted"/>
<sequence length="498" mass="56196">MSKTLHTRRDPAVNFYSPIIPLSLISYLLSFKAGLESLFYSSKPKAPPEEPRTAWEQVTSEIQHRINRHEQHWWQRSGYALAVLLRNAGYSDVAQIKILEFFARRIANNLGVTNEPGAQRWKSFMTDDNNPIELSWDWHTGVERPTVRFSIEPVSLDAGGPSDPRNERAAPEFKKSVLQALPDTDMSWFDHFETFFSEGTDRNSVEGHPSKVFWAFDLGEKEVTSKAYFFPGYRARATNSTNLQVISEAIVSAPSCKPEKLGAFHAFATYVHEHEKSGAAPLELDMLAIDMIDPGQSRLKIYFRNRQTDFQSVRDTMTLGGRVANRDMDQGLARLRDLWDALFEQEGDSVPLGRADHRTAGILYNVEFRLGSVQTPKAKIYIPVRHYARSDAHIVTSVSKFMDSQRHEKRTGEKTGDTRLEQTPAEGQDPTSPASAAYAQALSTIFTDDAVSTRRGLHTYIACSVQTGGALRVVSYINPQEEKLRKPIPPSQQEEDSR</sequence>
<reference evidence="1 2" key="1">
    <citation type="journal article" date="2022" name="New Phytol.">
        <title>Ecological generalism drives hyperdiversity of secondary metabolite gene clusters in xylarialean endophytes.</title>
        <authorList>
            <person name="Franco M.E.E."/>
            <person name="Wisecaver J.H."/>
            <person name="Arnold A.E."/>
            <person name="Ju Y.M."/>
            <person name="Slot J.C."/>
            <person name="Ahrendt S."/>
            <person name="Moore L.P."/>
            <person name="Eastman K.E."/>
            <person name="Scott K."/>
            <person name="Konkel Z."/>
            <person name="Mondo S.J."/>
            <person name="Kuo A."/>
            <person name="Hayes R.D."/>
            <person name="Haridas S."/>
            <person name="Andreopoulos B."/>
            <person name="Riley R."/>
            <person name="LaButti K."/>
            <person name="Pangilinan J."/>
            <person name="Lipzen A."/>
            <person name="Amirebrahimi M."/>
            <person name="Yan J."/>
            <person name="Adam C."/>
            <person name="Keymanesh K."/>
            <person name="Ng V."/>
            <person name="Louie K."/>
            <person name="Northen T."/>
            <person name="Drula E."/>
            <person name="Henrissat B."/>
            <person name="Hsieh H.M."/>
            <person name="Youens-Clark K."/>
            <person name="Lutzoni F."/>
            <person name="Miadlikowska J."/>
            <person name="Eastwood D.C."/>
            <person name="Hamelin R.C."/>
            <person name="Grigoriev I.V."/>
            <person name="U'Ren J.M."/>
        </authorList>
    </citation>
    <scope>NUCLEOTIDE SEQUENCE [LARGE SCALE GENOMIC DNA]</scope>
    <source>
        <strain evidence="1 2">CBS 119005</strain>
    </source>
</reference>
<name>A0ACB9Z284_9PEZI</name>
<protein>
    <submittedName>
        <fullName evidence="1">Aromatic prenyltransferase</fullName>
    </submittedName>
</protein>
<dbReference type="Proteomes" id="UP001497700">
    <property type="component" value="Unassembled WGS sequence"/>
</dbReference>